<keyword evidence="5" id="KW-1185">Reference proteome</keyword>
<dbReference type="InterPro" id="IPR001296">
    <property type="entry name" value="Glyco_trans_1"/>
</dbReference>
<proteinExistence type="predicted"/>
<evidence type="ECO:0000259" key="2">
    <source>
        <dbReference type="Pfam" id="PF00534"/>
    </source>
</evidence>
<dbReference type="CDD" id="cd03801">
    <property type="entry name" value="GT4_PimA-like"/>
    <property type="match status" value="1"/>
</dbReference>
<dbReference type="RefSeq" id="WP_075077643.1">
    <property type="nucleotide sequence ID" value="NZ_BDCO01000002.1"/>
</dbReference>
<keyword evidence="1 4" id="KW-0808">Transferase</keyword>
<sequence>MKILIDHHQPFLLAHGGFRVQIEQTARALGELGCEVEYLRWWDANQKADLIHFFGRPPSGMAYFAHQKAIPLVISDLLTAQGSRGIWQIRSQCMARSVIEKVMPASLLDRMSWRVYREADAVVALTNWEARLFCQLYGTPKTRLHVVPNGVDEAFFMREETSESVDSSGEYLLCTATITERKRVLELAEAANLAGLRLLICGKPYSFTDRYFQRFLNEVGTPRSVVQYVGEVVDRGEMAALVRAARGFVLLSTMESQSLAALEAAASGVPLLLSDLPWARETFGDHAQYCGSRSTSRELAGHLTKFWHSPVIKPIRPSTWKEVASRLIDVYRSVLP</sequence>
<evidence type="ECO:0000313" key="5">
    <source>
        <dbReference type="Proteomes" id="UP000076023"/>
    </source>
</evidence>
<dbReference type="InParanoid" id="A0A146G1L9"/>
<dbReference type="EMBL" id="BDCO01000002">
    <property type="protein sequence ID" value="GAT31759.1"/>
    <property type="molecule type" value="Genomic_DNA"/>
</dbReference>
<accession>A0A146G1L9</accession>
<dbReference type="PANTHER" id="PTHR46401:SF2">
    <property type="entry name" value="GLYCOSYLTRANSFERASE WBBK-RELATED"/>
    <property type="match status" value="1"/>
</dbReference>
<feature type="domain" description="Glycosyltransferase subfamily 4-like N-terminal" evidence="3">
    <location>
        <begin position="40"/>
        <end position="153"/>
    </location>
</feature>
<dbReference type="InterPro" id="IPR028098">
    <property type="entry name" value="Glyco_trans_4-like_N"/>
</dbReference>
<dbReference type="Gene3D" id="3.40.50.2000">
    <property type="entry name" value="Glycogen Phosphorylase B"/>
    <property type="match status" value="2"/>
</dbReference>
<name>A0A146G1L9_TERSA</name>
<feature type="domain" description="Glycosyl transferase family 1" evidence="2">
    <location>
        <begin position="166"/>
        <end position="310"/>
    </location>
</feature>
<dbReference type="GO" id="GO:0016757">
    <property type="term" value="F:glycosyltransferase activity"/>
    <property type="evidence" value="ECO:0007669"/>
    <property type="project" value="InterPro"/>
</dbReference>
<protein>
    <submittedName>
        <fullName evidence="4">Glycosyltransferase</fullName>
    </submittedName>
</protein>
<evidence type="ECO:0000259" key="3">
    <source>
        <dbReference type="Pfam" id="PF13439"/>
    </source>
</evidence>
<dbReference type="GO" id="GO:0009103">
    <property type="term" value="P:lipopolysaccharide biosynthetic process"/>
    <property type="evidence" value="ECO:0007669"/>
    <property type="project" value="TreeGrafter"/>
</dbReference>
<evidence type="ECO:0000256" key="1">
    <source>
        <dbReference type="ARBA" id="ARBA00022679"/>
    </source>
</evidence>
<comment type="caution">
    <text evidence="4">The sequence shown here is derived from an EMBL/GenBank/DDBJ whole genome shotgun (WGS) entry which is preliminary data.</text>
</comment>
<dbReference type="Proteomes" id="UP000076023">
    <property type="component" value="Unassembled WGS sequence"/>
</dbReference>
<organism evidence="4 5">
    <name type="scientific">Terrimicrobium sacchariphilum</name>
    <dbReference type="NCBI Taxonomy" id="690879"/>
    <lineage>
        <taxon>Bacteria</taxon>
        <taxon>Pseudomonadati</taxon>
        <taxon>Verrucomicrobiota</taxon>
        <taxon>Terrimicrobiia</taxon>
        <taxon>Terrimicrobiales</taxon>
        <taxon>Terrimicrobiaceae</taxon>
        <taxon>Terrimicrobium</taxon>
    </lineage>
</organism>
<evidence type="ECO:0000313" key="4">
    <source>
        <dbReference type="EMBL" id="GAT31759.1"/>
    </source>
</evidence>
<gene>
    <name evidence="4" type="ORF">TSACC_2153</name>
</gene>
<reference evidence="5" key="1">
    <citation type="journal article" date="2017" name="Genome Announc.">
        <title>Draft Genome Sequence of Terrimicrobium sacchariphilum NM-5T, a Facultative Anaerobic Soil Bacterium of the Class Spartobacteria.</title>
        <authorList>
            <person name="Qiu Y.L."/>
            <person name="Tourlousse D.M."/>
            <person name="Matsuura N."/>
            <person name="Ohashi A."/>
            <person name="Sekiguchi Y."/>
        </authorList>
    </citation>
    <scope>NUCLEOTIDE SEQUENCE [LARGE SCALE GENOMIC DNA]</scope>
    <source>
        <strain evidence="5">NM-5</strain>
    </source>
</reference>
<dbReference type="Pfam" id="PF13439">
    <property type="entry name" value="Glyco_transf_4"/>
    <property type="match status" value="1"/>
</dbReference>
<dbReference type="OrthoDB" id="179134at2"/>
<dbReference type="STRING" id="690879.TSACC_2153"/>
<dbReference type="PANTHER" id="PTHR46401">
    <property type="entry name" value="GLYCOSYLTRANSFERASE WBBK-RELATED"/>
    <property type="match status" value="1"/>
</dbReference>
<dbReference type="AlphaFoldDB" id="A0A146G1L9"/>
<dbReference type="SUPFAM" id="SSF53756">
    <property type="entry name" value="UDP-Glycosyltransferase/glycogen phosphorylase"/>
    <property type="match status" value="1"/>
</dbReference>
<dbReference type="Pfam" id="PF00534">
    <property type="entry name" value="Glycos_transf_1"/>
    <property type="match status" value="1"/>
</dbReference>